<dbReference type="Pfam" id="PF07714">
    <property type="entry name" value="PK_Tyr_Ser-Thr"/>
    <property type="match status" value="1"/>
</dbReference>
<dbReference type="SMART" id="SM00220">
    <property type="entry name" value="S_TKc"/>
    <property type="match status" value="1"/>
</dbReference>
<dbReference type="FunFam" id="3.30.200.20:FF:000043">
    <property type="entry name" value="Wall-associated receptor kinase 2"/>
    <property type="match status" value="1"/>
</dbReference>
<dbReference type="OMA" id="HIGHPRR"/>
<dbReference type="InterPro" id="IPR001245">
    <property type="entry name" value="Ser-Thr/Tyr_kinase_cat_dom"/>
</dbReference>
<keyword evidence="10" id="KW-0472">Membrane</keyword>
<protein>
    <submittedName>
        <fullName evidence="16">Wall-associated receptor kinase-like 16</fullName>
    </submittedName>
</protein>
<comment type="catalytic activity">
    <reaction evidence="12">
        <text>L-threonyl-[protein] + ATP = O-phospho-L-threonyl-[protein] + ADP + H(+)</text>
        <dbReference type="Rhea" id="RHEA:46608"/>
        <dbReference type="Rhea" id="RHEA-COMP:11060"/>
        <dbReference type="Rhea" id="RHEA-COMP:11605"/>
        <dbReference type="ChEBI" id="CHEBI:15378"/>
        <dbReference type="ChEBI" id="CHEBI:30013"/>
        <dbReference type="ChEBI" id="CHEBI:30616"/>
        <dbReference type="ChEBI" id="CHEBI:61977"/>
        <dbReference type="ChEBI" id="CHEBI:456216"/>
    </reaction>
</comment>
<dbReference type="Gene3D" id="1.10.510.10">
    <property type="entry name" value="Transferase(Phosphotransferase) domain 1"/>
    <property type="match status" value="1"/>
</dbReference>
<keyword evidence="2" id="KW-0723">Serine/threonine-protein kinase</keyword>
<dbReference type="PANTHER" id="PTHR27005">
    <property type="entry name" value="WALL-ASSOCIATED RECEPTOR KINASE-LIKE 21"/>
    <property type="match status" value="1"/>
</dbReference>
<evidence type="ECO:0000259" key="15">
    <source>
        <dbReference type="PROSITE" id="PS50011"/>
    </source>
</evidence>
<dbReference type="EMBL" id="AYRZ02000005">
    <property type="protein sequence ID" value="PHT82091.1"/>
    <property type="molecule type" value="Genomic_DNA"/>
</dbReference>
<feature type="domain" description="Protein kinase" evidence="15">
    <location>
        <begin position="21"/>
        <end position="276"/>
    </location>
</feature>
<keyword evidence="6 13" id="KW-0547">Nucleotide-binding</keyword>
<dbReference type="InterPro" id="IPR011009">
    <property type="entry name" value="Kinase-like_dom_sf"/>
</dbReference>
<dbReference type="GO" id="GO:0004674">
    <property type="term" value="F:protein serine/threonine kinase activity"/>
    <property type="evidence" value="ECO:0007669"/>
    <property type="project" value="UniProtKB-KW"/>
</dbReference>
<comment type="catalytic activity">
    <reaction evidence="11">
        <text>L-seryl-[protein] + ATP = O-phospho-L-seryl-[protein] + ADP + H(+)</text>
        <dbReference type="Rhea" id="RHEA:17989"/>
        <dbReference type="Rhea" id="RHEA-COMP:9863"/>
        <dbReference type="Rhea" id="RHEA-COMP:11604"/>
        <dbReference type="ChEBI" id="CHEBI:15378"/>
        <dbReference type="ChEBI" id="CHEBI:29999"/>
        <dbReference type="ChEBI" id="CHEBI:30616"/>
        <dbReference type="ChEBI" id="CHEBI:83421"/>
        <dbReference type="ChEBI" id="CHEBI:456216"/>
    </reaction>
</comment>
<proteinExistence type="predicted"/>
<evidence type="ECO:0000256" key="12">
    <source>
        <dbReference type="ARBA" id="ARBA00047951"/>
    </source>
</evidence>
<evidence type="ECO:0000256" key="10">
    <source>
        <dbReference type="ARBA" id="ARBA00023136"/>
    </source>
</evidence>
<name>A0A2G2ZJI8_CAPAN</name>
<organism evidence="16 17">
    <name type="scientific">Capsicum annuum</name>
    <name type="common">Capsicum pepper</name>
    <dbReference type="NCBI Taxonomy" id="4072"/>
    <lineage>
        <taxon>Eukaryota</taxon>
        <taxon>Viridiplantae</taxon>
        <taxon>Streptophyta</taxon>
        <taxon>Embryophyta</taxon>
        <taxon>Tracheophyta</taxon>
        <taxon>Spermatophyta</taxon>
        <taxon>Magnoliopsida</taxon>
        <taxon>eudicotyledons</taxon>
        <taxon>Gunneridae</taxon>
        <taxon>Pentapetalae</taxon>
        <taxon>asterids</taxon>
        <taxon>lamiids</taxon>
        <taxon>Solanales</taxon>
        <taxon>Solanaceae</taxon>
        <taxon>Solanoideae</taxon>
        <taxon>Capsiceae</taxon>
        <taxon>Capsicum</taxon>
    </lineage>
</organism>
<feature type="region of interest" description="Disordered" evidence="14">
    <location>
        <begin position="250"/>
        <end position="276"/>
    </location>
</feature>
<evidence type="ECO:0000256" key="8">
    <source>
        <dbReference type="ARBA" id="ARBA00022840"/>
    </source>
</evidence>
<evidence type="ECO:0000256" key="11">
    <source>
        <dbReference type="ARBA" id="ARBA00047558"/>
    </source>
</evidence>
<evidence type="ECO:0000256" key="14">
    <source>
        <dbReference type="SAM" id="MobiDB-lite"/>
    </source>
</evidence>
<feature type="binding site" evidence="13">
    <location>
        <position position="50"/>
    </location>
    <ligand>
        <name>ATP</name>
        <dbReference type="ChEBI" id="CHEBI:30616"/>
    </ligand>
</feature>
<keyword evidence="4" id="KW-0812">Transmembrane</keyword>
<keyword evidence="8 13" id="KW-0067">ATP-binding</keyword>
<evidence type="ECO:0000256" key="3">
    <source>
        <dbReference type="ARBA" id="ARBA00022679"/>
    </source>
</evidence>
<dbReference type="PROSITE" id="PS50011">
    <property type="entry name" value="PROTEIN_KINASE_DOM"/>
    <property type="match status" value="1"/>
</dbReference>
<evidence type="ECO:0000256" key="5">
    <source>
        <dbReference type="ARBA" id="ARBA00022729"/>
    </source>
</evidence>
<evidence type="ECO:0000313" key="16">
    <source>
        <dbReference type="EMBL" id="PHT82091.1"/>
    </source>
</evidence>
<dbReference type="Gene3D" id="3.30.200.20">
    <property type="entry name" value="Phosphorylase Kinase, domain 1"/>
    <property type="match status" value="1"/>
</dbReference>
<accession>A0A2G2ZJI8</accession>
<dbReference type="SUPFAM" id="SSF56112">
    <property type="entry name" value="Protein kinase-like (PK-like)"/>
    <property type="match status" value="1"/>
</dbReference>
<dbReference type="PANTHER" id="PTHR27005:SF527">
    <property type="entry name" value="WALL-ASSOCIATED RECEPTOR KINASE-LIKE 16"/>
    <property type="match status" value="1"/>
</dbReference>
<dbReference type="Gramene" id="PHT82091">
    <property type="protein sequence ID" value="PHT82091"/>
    <property type="gene ID" value="T459_15106"/>
</dbReference>
<reference evidence="16 17" key="1">
    <citation type="journal article" date="2014" name="Nat. Genet.">
        <title>Genome sequence of the hot pepper provides insights into the evolution of pungency in Capsicum species.</title>
        <authorList>
            <person name="Kim S."/>
            <person name="Park M."/>
            <person name="Yeom S.I."/>
            <person name="Kim Y.M."/>
            <person name="Lee J.M."/>
            <person name="Lee H.A."/>
            <person name="Seo E."/>
            <person name="Choi J."/>
            <person name="Cheong K."/>
            <person name="Kim K.T."/>
            <person name="Jung K."/>
            <person name="Lee G.W."/>
            <person name="Oh S.K."/>
            <person name="Bae C."/>
            <person name="Kim S.B."/>
            <person name="Lee H.Y."/>
            <person name="Kim S.Y."/>
            <person name="Kim M.S."/>
            <person name="Kang B.C."/>
            <person name="Jo Y.D."/>
            <person name="Yang H.B."/>
            <person name="Jeong H.J."/>
            <person name="Kang W.H."/>
            <person name="Kwon J.K."/>
            <person name="Shin C."/>
            <person name="Lim J.Y."/>
            <person name="Park J.H."/>
            <person name="Huh J.H."/>
            <person name="Kim J.S."/>
            <person name="Kim B.D."/>
            <person name="Cohen O."/>
            <person name="Paran I."/>
            <person name="Suh M.C."/>
            <person name="Lee S.B."/>
            <person name="Kim Y.K."/>
            <person name="Shin Y."/>
            <person name="Noh S.J."/>
            <person name="Park J."/>
            <person name="Seo Y.S."/>
            <person name="Kwon S.Y."/>
            <person name="Kim H.A."/>
            <person name="Park J.M."/>
            <person name="Kim H.J."/>
            <person name="Choi S.B."/>
            <person name="Bosland P.W."/>
            <person name="Reeves G."/>
            <person name="Jo S.H."/>
            <person name="Lee B.W."/>
            <person name="Cho H.T."/>
            <person name="Choi H.S."/>
            <person name="Lee M.S."/>
            <person name="Yu Y."/>
            <person name="Do Choi Y."/>
            <person name="Park B.S."/>
            <person name="van Deynze A."/>
            <person name="Ashrafi H."/>
            <person name="Hill T."/>
            <person name="Kim W.T."/>
            <person name="Pai H.S."/>
            <person name="Ahn H.K."/>
            <person name="Yeam I."/>
            <person name="Giovannoni J.J."/>
            <person name="Rose J.K."/>
            <person name="Sorensen I."/>
            <person name="Lee S.J."/>
            <person name="Kim R.W."/>
            <person name="Choi I.Y."/>
            <person name="Choi B.S."/>
            <person name="Lim J.S."/>
            <person name="Lee Y.H."/>
            <person name="Choi D."/>
        </authorList>
    </citation>
    <scope>NUCLEOTIDE SEQUENCE [LARGE SCALE GENOMIC DNA]</scope>
    <source>
        <strain evidence="17">cv. CM334</strain>
    </source>
</reference>
<comment type="subcellular location">
    <subcellularLocation>
        <location evidence="1">Membrane</location>
        <topology evidence="1">Single-pass type I membrane protein</topology>
    </subcellularLocation>
</comment>
<dbReference type="AlphaFoldDB" id="A0A2G2ZJI8"/>
<dbReference type="InterPro" id="IPR017441">
    <property type="entry name" value="Protein_kinase_ATP_BS"/>
</dbReference>
<sequence length="276" mass="31790">MSSNLNKVFTFEELKKATNNFSRDRILGVGGNGVVYKGILPDQRIVAIKKSKQLEQNQIEELINEVVILTQINHKNVVKLLGWCLETEVPLLVYEYISHGTLHHHIRTKNGEMPWLSFQNRLRIAIESADAFSYLHSAASIPILHRDIKSANILPDDYYTTKIADFGASRVLKESSLDQLNDIGELVVRWLNTKGEERPTMREVANELEGFTKYNIRSWAHHDQENNQLQMEEMINEQNDLYTVQMHTSTNFDTSPNVQQSSQYSVKNEEDPLFDD</sequence>
<dbReference type="PROSITE" id="PS00107">
    <property type="entry name" value="PROTEIN_KINASE_ATP"/>
    <property type="match status" value="1"/>
</dbReference>
<evidence type="ECO:0000256" key="1">
    <source>
        <dbReference type="ARBA" id="ARBA00004479"/>
    </source>
</evidence>
<evidence type="ECO:0000256" key="2">
    <source>
        <dbReference type="ARBA" id="ARBA00022527"/>
    </source>
</evidence>
<dbReference type="InterPro" id="IPR000719">
    <property type="entry name" value="Prot_kinase_dom"/>
</dbReference>
<evidence type="ECO:0000256" key="9">
    <source>
        <dbReference type="ARBA" id="ARBA00022989"/>
    </source>
</evidence>
<keyword evidence="9" id="KW-1133">Transmembrane helix</keyword>
<dbReference type="GO" id="GO:0005524">
    <property type="term" value="F:ATP binding"/>
    <property type="evidence" value="ECO:0007669"/>
    <property type="project" value="UniProtKB-UniRule"/>
</dbReference>
<keyword evidence="5" id="KW-0732">Signal</keyword>
<dbReference type="Proteomes" id="UP000222542">
    <property type="component" value="Unassembled WGS sequence"/>
</dbReference>
<evidence type="ECO:0000256" key="13">
    <source>
        <dbReference type="PROSITE-ProRule" id="PRU10141"/>
    </source>
</evidence>
<evidence type="ECO:0000256" key="6">
    <source>
        <dbReference type="ARBA" id="ARBA00022741"/>
    </source>
</evidence>
<keyword evidence="7" id="KW-0418">Kinase</keyword>
<evidence type="ECO:0000256" key="4">
    <source>
        <dbReference type="ARBA" id="ARBA00022692"/>
    </source>
</evidence>
<reference evidence="16 17" key="2">
    <citation type="journal article" date="2017" name="Genome Biol.">
        <title>New reference genome sequences of hot pepper reveal the massive evolution of plant disease-resistance genes by retroduplication.</title>
        <authorList>
            <person name="Kim S."/>
            <person name="Park J."/>
            <person name="Yeom S.I."/>
            <person name="Kim Y.M."/>
            <person name="Seo E."/>
            <person name="Kim K.T."/>
            <person name="Kim M.S."/>
            <person name="Lee J.M."/>
            <person name="Cheong K."/>
            <person name="Shin H.S."/>
            <person name="Kim S.B."/>
            <person name="Han K."/>
            <person name="Lee J."/>
            <person name="Park M."/>
            <person name="Lee H.A."/>
            <person name="Lee H.Y."/>
            <person name="Lee Y."/>
            <person name="Oh S."/>
            <person name="Lee J.H."/>
            <person name="Choi E."/>
            <person name="Choi E."/>
            <person name="Lee S.E."/>
            <person name="Jeon J."/>
            <person name="Kim H."/>
            <person name="Choi G."/>
            <person name="Song H."/>
            <person name="Lee J."/>
            <person name="Lee S.C."/>
            <person name="Kwon J.K."/>
            <person name="Lee H.Y."/>
            <person name="Koo N."/>
            <person name="Hong Y."/>
            <person name="Kim R.W."/>
            <person name="Kang W.H."/>
            <person name="Huh J.H."/>
            <person name="Kang B.C."/>
            <person name="Yang T.J."/>
            <person name="Lee Y.H."/>
            <person name="Bennetzen J.L."/>
            <person name="Choi D."/>
        </authorList>
    </citation>
    <scope>NUCLEOTIDE SEQUENCE [LARGE SCALE GENOMIC DNA]</scope>
    <source>
        <strain evidence="17">cv. CM334</strain>
    </source>
</reference>
<evidence type="ECO:0000256" key="7">
    <source>
        <dbReference type="ARBA" id="ARBA00022777"/>
    </source>
</evidence>
<evidence type="ECO:0000313" key="17">
    <source>
        <dbReference type="Proteomes" id="UP000222542"/>
    </source>
</evidence>
<comment type="caution">
    <text evidence="16">The sequence shown here is derived from an EMBL/GenBank/DDBJ whole genome shotgun (WGS) entry which is preliminary data.</text>
</comment>
<gene>
    <name evidence="16" type="ORF">T459_15106</name>
</gene>
<dbReference type="GO" id="GO:0007166">
    <property type="term" value="P:cell surface receptor signaling pathway"/>
    <property type="evidence" value="ECO:0000318"/>
    <property type="project" value="GO_Central"/>
</dbReference>
<feature type="compositionally biased region" description="Polar residues" evidence="14">
    <location>
        <begin position="250"/>
        <end position="266"/>
    </location>
</feature>
<dbReference type="InterPro" id="IPR045274">
    <property type="entry name" value="WAK-like"/>
</dbReference>
<keyword evidence="17" id="KW-1185">Reference proteome</keyword>
<dbReference type="GO" id="GO:0005886">
    <property type="term" value="C:plasma membrane"/>
    <property type="evidence" value="ECO:0000318"/>
    <property type="project" value="GO_Central"/>
</dbReference>
<keyword evidence="3" id="KW-0808">Transferase</keyword>